<evidence type="ECO:0000256" key="9">
    <source>
        <dbReference type="ARBA" id="ARBA00022692"/>
    </source>
</evidence>
<dbReference type="GO" id="GO:0008970">
    <property type="term" value="F:phospholipase A1 activity"/>
    <property type="evidence" value="ECO:0007669"/>
    <property type="project" value="UniProtKB-EC"/>
</dbReference>
<evidence type="ECO:0000256" key="6">
    <source>
        <dbReference type="ARBA" id="ARBA00013179"/>
    </source>
</evidence>
<evidence type="ECO:0000256" key="19">
    <source>
        <dbReference type="PIRSR" id="PIRSR603187-1"/>
    </source>
</evidence>
<comment type="similarity">
    <text evidence="4">Belongs to the phospholipase A1 family.</text>
</comment>
<evidence type="ECO:0000256" key="1">
    <source>
        <dbReference type="ARBA" id="ARBA00000111"/>
    </source>
</evidence>
<feature type="binding site" description="in dimeric form" evidence="20">
    <location>
        <position position="221"/>
    </location>
    <ligand>
        <name>Ca(2+)</name>
        <dbReference type="ChEBI" id="CHEBI:29108"/>
        <label>1</label>
    </ligand>
</feature>
<keyword evidence="23" id="KW-1185">Reference proteome</keyword>
<keyword evidence="14" id="KW-0442">Lipid degradation</keyword>
<dbReference type="GO" id="GO:0046872">
    <property type="term" value="F:metal ion binding"/>
    <property type="evidence" value="ECO:0007669"/>
    <property type="project" value="UniProtKB-KW"/>
</dbReference>
<sequence>MKTHIRNTVTILTVLMATFAGASDMEIVLSTDQGIIHGGEAIIIDIYLHNNTDATFITELPSPLTFTISSKQETVSVNANQLGKEAMRRLQIPARGFIKLQYSLSIPVFARELVRIELKTVDTNPLLIEVKQSPPDAWVGQQVPIDQGQILAQSFLEDLSVHDPMYFLLGVEPGLEQSKFQLSFKYRLFNPEGYLAEKIPEVSGFYLGYTQRSIWDLENDSKPFDDTSYMPELFYLLPKIDLNIDSVTSFGIQTGFQHESNGKGGDESRSTNYLYIKPIMAVHLAGPFYLKFAPRVHTYVNNSESSNDDIMDYRGYFDLEVGIVDTQGLALNSHLWWAQKGPTVQVDLSYPMTKLFTKSLNLYLHVQYFSGYAETLLHYNERHDALRMGFSIVR</sequence>
<evidence type="ECO:0000256" key="4">
    <source>
        <dbReference type="ARBA" id="ARBA00010525"/>
    </source>
</evidence>
<accession>A0A5K7YTA5</accession>
<dbReference type="PANTHER" id="PTHR40457:SF1">
    <property type="entry name" value="PHOSPHOLIPASE A1"/>
    <property type="match status" value="1"/>
</dbReference>
<proteinExistence type="inferred from homology"/>
<keyword evidence="13 20" id="KW-0106">Calcium</keyword>
<feature type="signal peptide" evidence="21">
    <location>
        <begin position="1"/>
        <end position="22"/>
    </location>
</feature>
<dbReference type="EMBL" id="AP021875">
    <property type="protein sequence ID" value="BBO73062.1"/>
    <property type="molecule type" value="Genomic_DNA"/>
</dbReference>
<dbReference type="KEGG" id="dwd:DSCW_04790"/>
<organism evidence="22 23">
    <name type="scientific">Desulfosarcina widdelii</name>
    <dbReference type="NCBI Taxonomy" id="947919"/>
    <lineage>
        <taxon>Bacteria</taxon>
        <taxon>Pseudomonadati</taxon>
        <taxon>Thermodesulfobacteriota</taxon>
        <taxon>Desulfobacteria</taxon>
        <taxon>Desulfobacterales</taxon>
        <taxon>Desulfosarcinaceae</taxon>
        <taxon>Desulfosarcina</taxon>
    </lineage>
</organism>
<evidence type="ECO:0000256" key="13">
    <source>
        <dbReference type="ARBA" id="ARBA00022837"/>
    </source>
</evidence>
<protein>
    <recommendedName>
        <fullName evidence="18">Phosphatidylcholine 1-acylhydrolase</fullName>
        <ecNumber evidence="6">3.1.1.32</ecNumber>
        <ecNumber evidence="7">3.1.1.4</ecNumber>
    </recommendedName>
</protein>
<dbReference type="GO" id="GO:0009279">
    <property type="term" value="C:cell outer membrane"/>
    <property type="evidence" value="ECO:0007669"/>
    <property type="project" value="UniProtKB-SubCell"/>
</dbReference>
<comment type="catalytic activity">
    <reaction evidence="2">
        <text>a 1,2-diacyl-sn-glycero-3-phosphocholine + H2O = a 1-acyl-sn-glycero-3-phosphocholine + a fatty acid + H(+)</text>
        <dbReference type="Rhea" id="RHEA:15801"/>
        <dbReference type="ChEBI" id="CHEBI:15377"/>
        <dbReference type="ChEBI" id="CHEBI:15378"/>
        <dbReference type="ChEBI" id="CHEBI:28868"/>
        <dbReference type="ChEBI" id="CHEBI:57643"/>
        <dbReference type="ChEBI" id="CHEBI:58168"/>
        <dbReference type="EC" id="3.1.1.4"/>
    </reaction>
</comment>
<evidence type="ECO:0000256" key="18">
    <source>
        <dbReference type="ARBA" id="ARBA00032375"/>
    </source>
</evidence>
<dbReference type="AlphaFoldDB" id="A0A5K7YTA5"/>
<evidence type="ECO:0000313" key="22">
    <source>
        <dbReference type="EMBL" id="BBO73062.1"/>
    </source>
</evidence>
<comment type="cofactor">
    <cofactor evidence="20">
        <name>Ca(2+)</name>
        <dbReference type="ChEBI" id="CHEBI:29108"/>
    </cofactor>
    <text evidence="20">Binds 1 Ca(2+) ion per monomer.</text>
</comment>
<comment type="subcellular location">
    <subcellularLocation>
        <location evidence="3">Cell outer membrane</location>
        <topology evidence="3">Multi-pass membrane protein</topology>
    </subcellularLocation>
</comment>
<dbReference type="SUPFAM" id="SSF56931">
    <property type="entry name" value="Outer membrane phospholipase A (OMPLA)"/>
    <property type="match status" value="1"/>
</dbReference>
<feature type="active site" description="Proton acceptor" evidence="19">
    <location>
        <position position="258"/>
    </location>
</feature>
<dbReference type="EC" id="3.1.1.32" evidence="6"/>
<evidence type="ECO:0000256" key="17">
    <source>
        <dbReference type="ARBA" id="ARBA00023237"/>
    </source>
</evidence>
<dbReference type="InterPro" id="IPR003187">
    <property type="entry name" value="PLipase_A1"/>
</dbReference>
<evidence type="ECO:0000256" key="16">
    <source>
        <dbReference type="ARBA" id="ARBA00023136"/>
    </source>
</evidence>
<evidence type="ECO:0000256" key="12">
    <source>
        <dbReference type="ARBA" id="ARBA00022801"/>
    </source>
</evidence>
<dbReference type="PRINTS" id="PR01486">
    <property type="entry name" value="PHPHLIPASEA1"/>
</dbReference>
<dbReference type="EC" id="3.1.1.4" evidence="7"/>
<keyword evidence="8" id="KW-1134">Transmembrane beta strand</keyword>
<dbReference type="Proteomes" id="UP000427769">
    <property type="component" value="Chromosome"/>
</dbReference>
<dbReference type="Gene3D" id="2.40.230.10">
    <property type="entry name" value="Phospholipase A1"/>
    <property type="match status" value="1"/>
</dbReference>
<evidence type="ECO:0000256" key="2">
    <source>
        <dbReference type="ARBA" id="ARBA00001604"/>
    </source>
</evidence>
<evidence type="ECO:0000256" key="3">
    <source>
        <dbReference type="ARBA" id="ARBA00004571"/>
    </source>
</evidence>
<evidence type="ECO:0000256" key="7">
    <source>
        <dbReference type="ARBA" id="ARBA00013278"/>
    </source>
</evidence>
<evidence type="ECO:0000256" key="15">
    <source>
        <dbReference type="ARBA" id="ARBA00023098"/>
    </source>
</evidence>
<dbReference type="GO" id="GO:0004623">
    <property type="term" value="F:phospholipase A2 activity"/>
    <property type="evidence" value="ECO:0007669"/>
    <property type="project" value="UniProtKB-EC"/>
</dbReference>
<keyword evidence="10 20" id="KW-0479">Metal-binding</keyword>
<feature type="binding site" description="in dimeric form" evidence="20">
    <location>
        <position position="268"/>
    </location>
    <ligand>
        <name>Ca(2+)</name>
        <dbReference type="ChEBI" id="CHEBI:29108"/>
        <label>1</label>
    </ligand>
</feature>
<feature type="chain" id="PRO_5039913172" description="Phosphatidylcholine 1-acylhydrolase" evidence="21">
    <location>
        <begin position="23"/>
        <end position="394"/>
    </location>
</feature>
<keyword evidence="17" id="KW-0998">Cell outer membrane</keyword>
<keyword evidence="12" id="KW-0378">Hydrolase</keyword>
<dbReference type="Pfam" id="PF02253">
    <property type="entry name" value="PLA1"/>
    <property type="match status" value="1"/>
</dbReference>
<comment type="catalytic activity">
    <reaction evidence="1">
        <text>a 1,2-diacyl-sn-glycero-3-phosphocholine + H2O = a 2-acyl-sn-glycero-3-phosphocholine + a fatty acid + H(+)</text>
        <dbReference type="Rhea" id="RHEA:18689"/>
        <dbReference type="ChEBI" id="CHEBI:15377"/>
        <dbReference type="ChEBI" id="CHEBI:15378"/>
        <dbReference type="ChEBI" id="CHEBI:28868"/>
        <dbReference type="ChEBI" id="CHEBI:57643"/>
        <dbReference type="ChEBI" id="CHEBI:57875"/>
        <dbReference type="EC" id="3.1.1.32"/>
    </reaction>
</comment>
<keyword evidence="11 21" id="KW-0732">Signal</keyword>
<dbReference type="PANTHER" id="PTHR40457">
    <property type="entry name" value="PHOSPHOLIPASE A1"/>
    <property type="match status" value="1"/>
</dbReference>
<evidence type="ECO:0000256" key="5">
    <source>
        <dbReference type="ARBA" id="ARBA00011702"/>
    </source>
</evidence>
<keyword evidence="16" id="KW-0472">Membrane</keyword>
<evidence type="ECO:0000256" key="10">
    <source>
        <dbReference type="ARBA" id="ARBA00022723"/>
    </source>
</evidence>
<evidence type="ECO:0000256" key="11">
    <source>
        <dbReference type="ARBA" id="ARBA00022729"/>
    </source>
</evidence>
<evidence type="ECO:0000256" key="20">
    <source>
        <dbReference type="PIRSR" id="PIRSR603187-2"/>
    </source>
</evidence>
<gene>
    <name evidence="22" type="ORF">DSCW_04790</name>
</gene>
<evidence type="ECO:0000256" key="14">
    <source>
        <dbReference type="ARBA" id="ARBA00022963"/>
    </source>
</evidence>
<name>A0A5K7YTA5_9BACT</name>
<feature type="active site" description="Nucleophile" evidence="19">
    <location>
        <position position="260"/>
    </location>
</feature>
<dbReference type="OrthoDB" id="188433at2"/>
<evidence type="ECO:0000256" key="8">
    <source>
        <dbReference type="ARBA" id="ARBA00022452"/>
    </source>
</evidence>
<dbReference type="GO" id="GO:0016042">
    <property type="term" value="P:lipid catabolic process"/>
    <property type="evidence" value="ECO:0007669"/>
    <property type="project" value="UniProtKB-KW"/>
</dbReference>
<evidence type="ECO:0000256" key="21">
    <source>
        <dbReference type="SAM" id="SignalP"/>
    </source>
</evidence>
<dbReference type="InterPro" id="IPR036541">
    <property type="entry name" value="PLipase_A1_sf"/>
</dbReference>
<keyword evidence="9" id="KW-0812">Transmembrane</keyword>
<comment type="subunit">
    <text evidence="5">Homodimer; dimerization is reversible, and the dimeric form is the active one.</text>
</comment>
<keyword evidence="15" id="KW-0443">Lipid metabolism</keyword>
<reference evidence="22 23" key="1">
    <citation type="submission" date="2019-11" db="EMBL/GenBank/DDBJ databases">
        <title>Comparative genomics of hydrocarbon-degrading Desulfosarcina strains.</title>
        <authorList>
            <person name="Watanabe M."/>
            <person name="Kojima H."/>
            <person name="Fukui M."/>
        </authorList>
    </citation>
    <scope>NUCLEOTIDE SEQUENCE [LARGE SCALE GENOMIC DNA]</scope>
    <source>
        <strain evidence="22 23">PP31</strain>
    </source>
</reference>
<evidence type="ECO:0000313" key="23">
    <source>
        <dbReference type="Proteomes" id="UP000427769"/>
    </source>
</evidence>